<evidence type="ECO:0000256" key="2">
    <source>
        <dbReference type="ARBA" id="ARBA00022771"/>
    </source>
</evidence>
<reference evidence="6" key="1">
    <citation type="submission" date="2022-01" db="EMBL/GenBank/DDBJ databases">
        <authorList>
            <person name="King R."/>
        </authorList>
    </citation>
    <scope>NUCLEOTIDE SEQUENCE</scope>
</reference>
<organism evidence="6 7">
    <name type="scientific">Nezara viridula</name>
    <name type="common">Southern green stink bug</name>
    <name type="synonym">Cimex viridulus</name>
    <dbReference type="NCBI Taxonomy" id="85310"/>
    <lineage>
        <taxon>Eukaryota</taxon>
        <taxon>Metazoa</taxon>
        <taxon>Ecdysozoa</taxon>
        <taxon>Arthropoda</taxon>
        <taxon>Hexapoda</taxon>
        <taxon>Insecta</taxon>
        <taxon>Pterygota</taxon>
        <taxon>Neoptera</taxon>
        <taxon>Paraneoptera</taxon>
        <taxon>Hemiptera</taxon>
        <taxon>Heteroptera</taxon>
        <taxon>Panheteroptera</taxon>
        <taxon>Pentatomomorpha</taxon>
        <taxon>Pentatomoidea</taxon>
        <taxon>Pentatomidae</taxon>
        <taxon>Pentatominae</taxon>
        <taxon>Nezara</taxon>
    </lineage>
</organism>
<dbReference type="InterPro" id="IPR002893">
    <property type="entry name" value="Znf_MYND"/>
</dbReference>
<evidence type="ECO:0000256" key="1">
    <source>
        <dbReference type="ARBA" id="ARBA00022723"/>
    </source>
</evidence>
<dbReference type="OrthoDB" id="432970at2759"/>
<dbReference type="GO" id="GO:0044458">
    <property type="term" value="P:motile cilium assembly"/>
    <property type="evidence" value="ECO:0007669"/>
    <property type="project" value="TreeGrafter"/>
</dbReference>
<dbReference type="PANTHER" id="PTHR13244">
    <property type="entry name" value="ZINC FINGER MYND DOMAIN CONTAINING PROTEIN 10"/>
    <property type="match status" value="1"/>
</dbReference>
<feature type="domain" description="MYND-type" evidence="5">
    <location>
        <begin position="389"/>
        <end position="425"/>
    </location>
</feature>
<proteinExistence type="predicted"/>
<dbReference type="GO" id="GO:0008270">
    <property type="term" value="F:zinc ion binding"/>
    <property type="evidence" value="ECO:0007669"/>
    <property type="project" value="UniProtKB-KW"/>
</dbReference>
<evidence type="ECO:0000256" key="3">
    <source>
        <dbReference type="ARBA" id="ARBA00022833"/>
    </source>
</evidence>
<keyword evidence="3" id="KW-0862">Zinc</keyword>
<keyword evidence="1" id="KW-0479">Metal-binding</keyword>
<evidence type="ECO:0000313" key="6">
    <source>
        <dbReference type="EMBL" id="CAH1407497.1"/>
    </source>
</evidence>
<keyword evidence="2 4" id="KW-0863">Zinc-finger</keyword>
<dbReference type="InterPro" id="IPR052298">
    <property type="entry name" value="ZMYND10"/>
</dbReference>
<dbReference type="GO" id="GO:0036158">
    <property type="term" value="P:outer dynein arm assembly"/>
    <property type="evidence" value="ECO:0007669"/>
    <property type="project" value="TreeGrafter"/>
</dbReference>
<dbReference type="SUPFAM" id="SSF144232">
    <property type="entry name" value="HIT/MYND zinc finger-like"/>
    <property type="match status" value="1"/>
</dbReference>
<dbReference type="Gene3D" id="6.10.140.2220">
    <property type="match status" value="1"/>
</dbReference>
<dbReference type="GO" id="GO:0005737">
    <property type="term" value="C:cytoplasm"/>
    <property type="evidence" value="ECO:0007669"/>
    <property type="project" value="TreeGrafter"/>
</dbReference>
<keyword evidence="7" id="KW-1185">Reference proteome</keyword>
<gene>
    <name evidence="6" type="ORF">NEZAVI_LOCUS15201</name>
</gene>
<dbReference type="Proteomes" id="UP001152798">
    <property type="component" value="Chromosome 7"/>
</dbReference>
<evidence type="ECO:0000313" key="7">
    <source>
        <dbReference type="Proteomes" id="UP001152798"/>
    </source>
</evidence>
<accession>A0A9P0HU92</accession>
<dbReference type="GO" id="GO:0036159">
    <property type="term" value="P:inner dynein arm assembly"/>
    <property type="evidence" value="ECO:0007669"/>
    <property type="project" value="TreeGrafter"/>
</dbReference>
<evidence type="ECO:0000256" key="4">
    <source>
        <dbReference type="PROSITE-ProRule" id="PRU00134"/>
    </source>
</evidence>
<dbReference type="EMBL" id="OV725083">
    <property type="protein sequence ID" value="CAH1407497.1"/>
    <property type="molecule type" value="Genomic_DNA"/>
</dbReference>
<dbReference type="AlphaFoldDB" id="A0A9P0HU92"/>
<protein>
    <recommendedName>
        <fullName evidence="5">MYND-type domain-containing protein</fullName>
    </recommendedName>
</protein>
<sequence length="427" mass="49042">MSSDILTTPELDHIIQNLKVSKLDEIGTIDWFKDRDKLCKIHQVSVLEAESPPCEERVKSALVANNNIEVFVKELVTLAVWRIKILPEMCKFSPKPEQVIPTYIILYSEQLIASILEVVLFYEEVFWDLYESCIDLVDYSISHLIVLDTKAAYKVSENAFSDSDTLKVINNNITLMNCCVSASSLSILRYVVENLDKVRLTAASTIYTTYDLPVIVAHLIDKNVWSIKDGDKVYKYVDNKWKEWLPSDPVLSKVECQAWLLLRELLMNSTVDTVYSYTNYRKEVLSKLVRHLHDSVVDQLSPLADLKLWLHRLSLVSPKDDMKNPFILEINSGYKEELLADYNDKWKEIAEKVVTLLFYPRHNDLVNIVKGFANGLDGLIDVADNINTCAVCFAKALKRCSKCRKVWYCSRQCQVDNWASHKLLCGK</sequence>
<name>A0A9P0HU92_NEZVI</name>
<dbReference type="PANTHER" id="PTHR13244:SF7">
    <property type="entry name" value="ZINC FINGER MYND DOMAIN-CONTAINING PROTEIN 10"/>
    <property type="match status" value="1"/>
</dbReference>
<evidence type="ECO:0000259" key="5">
    <source>
        <dbReference type="PROSITE" id="PS50865"/>
    </source>
</evidence>
<dbReference type="PROSITE" id="PS50865">
    <property type="entry name" value="ZF_MYND_2"/>
    <property type="match status" value="1"/>
</dbReference>
<dbReference type="PROSITE" id="PS01360">
    <property type="entry name" value="ZF_MYND_1"/>
    <property type="match status" value="1"/>
</dbReference>
<dbReference type="GO" id="GO:0034451">
    <property type="term" value="C:centriolar satellite"/>
    <property type="evidence" value="ECO:0007669"/>
    <property type="project" value="TreeGrafter"/>
</dbReference>
<dbReference type="Pfam" id="PF01753">
    <property type="entry name" value="zf-MYND"/>
    <property type="match status" value="1"/>
</dbReference>